<dbReference type="InterPro" id="IPR056373">
    <property type="entry name" value="Defensin-like_dom"/>
</dbReference>
<organism evidence="8 9">
    <name type="scientific">Ricinus communis</name>
    <name type="common">Castor bean</name>
    <dbReference type="NCBI Taxonomy" id="3988"/>
    <lineage>
        <taxon>Eukaryota</taxon>
        <taxon>Viridiplantae</taxon>
        <taxon>Streptophyta</taxon>
        <taxon>Embryophyta</taxon>
        <taxon>Tracheophyta</taxon>
        <taxon>Spermatophyta</taxon>
        <taxon>Magnoliopsida</taxon>
        <taxon>eudicotyledons</taxon>
        <taxon>Gunneridae</taxon>
        <taxon>Pentapetalae</taxon>
        <taxon>rosids</taxon>
        <taxon>fabids</taxon>
        <taxon>Malpighiales</taxon>
        <taxon>Euphorbiaceae</taxon>
        <taxon>Acalyphoideae</taxon>
        <taxon>Acalypheae</taxon>
        <taxon>Ricinus</taxon>
    </lineage>
</organism>
<evidence type="ECO:0000256" key="1">
    <source>
        <dbReference type="ARBA" id="ARBA00006722"/>
    </source>
</evidence>
<keyword evidence="5" id="KW-1015">Disulfide bond</keyword>
<dbReference type="Pfam" id="PF24552">
    <property type="entry name" value="Defensin"/>
    <property type="match status" value="1"/>
</dbReference>
<evidence type="ECO:0000256" key="6">
    <source>
        <dbReference type="SAM" id="SignalP"/>
    </source>
</evidence>
<keyword evidence="2" id="KW-0929">Antimicrobial</keyword>
<reference evidence="9" key="1">
    <citation type="journal article" date="2010" name="Nat. Biotechnol.">
        <title>Draft genome sequence of the oilseed species Ricinus communis.</title>
        <authorList>
            <person name="Chan A.P."/>
            <person name="Crabtree J."/>
            <person name="Zhao Q."/>
            <person name="Lorenzi H."/>
            <person name="Orvis J."/>
            <person name="Puiu D."/>
            <person name="Melake-Berhan A."/>
            <person name="Jones K.M."/>
            <person name="Redman J."/>
            <person name="Chen G."/>
            <person name="Cahoon E.B."/>
            <person name="Gedil M."/>
            <person name="Stanke M."/>
            <person name="Haas B.J."/>
            <person name="Wortman J.R."/>
            <person name="Fraser-Liggett C.M."/>
            <person name="Ravel J."/>
            <person name="Rabinowicz P.D."/>
        </authorList>
    </citation>
    <scope>NUCLEOTIDE SEQUENCE [LARGE SCALE GENOMIC DNA]</scope>
    <source>
        <strain evidence="9">cv. Hale</strain>
    </source>
</reference>
<protein>
    <recommendedName>
        <fullName evidence="7">Defensin-like domain-containing protein</fullName>
    </recommendedName>
</protein>
<dbReference type="InParanoid" id="B9S210"/>
<evidence type="ECO:0000256" key="3">
    <source>
        <dbReference type="ARBA" id="ARBA00022577"/>
    </source>
</evidence>
<dbReference type="Proteomes" id="UP000008311">
    <property type="component" value="Unassembled WGS sequence"/>
</dbReference>
<feature type="signal peptide" evidence="6">
    <location>
        <begin position="1"/>
        <end position="23"/>
    </location>
</feature>
<keyword evidence="3" id="KW-0295">Fungicide</keyword>
<gene>
    <name evidence="8" type="ORF">RCOM_1325320</name>
</gene>
<dbReference type="AlphaFoldDB" id="B9S210"/>
<sequence length="90" mass="9636">MAFTNVLIVCLTTMAIIISSVSSGNLSASNLFMAHSEIGVERAVDPFCYKTCAASYRDSQCKSDCVAKNFKNGKCLSDQRPGLIVCCCSP</sequence>
<evidence type="ECO:0000256" key="4">
    <source>
        <dbReference type="ARBA" id="ARBA00022821"/>
    </source>
</evidence>
<evidence type="ECO:0000313" key="9">
    <source>
        <dbReference type="Proteomes" id="UP000008311"/>
    </source>
</evidence>
<feature type="domain" description="Defensin-like" evidence="7">
    <location>
        <begin position="45"/>
        <end position="89"/>
    </location>
</feature>
<dbReference type="EMBL" id="EQ973846">
    <property type="protein sequence ID" value="EEF42353.1"/>
    <property type="molecule type" value="Genomic_DNA"/>
</dbReference>
<keyword evidence="9" id="KW-1185">Reference proteome</keyword>
<keyword evidence="4" id="KW-0611">Plant defense</keyword>
<dbReference type="GO" id="GO:0031640">
    <property type="term" value="P:killing of cells of another organism"/>
    <property type="evidence" value="ECO:0007669"/>
    <property type="project" value="UniProtKB-KW"/>
</dbReference>
<dbReference type="GO" id="GO:0050832">
    <property type="term" value="P:defense response to fungus"/>
    <property type="evidence" value="ECO:0007669"/>
    <property type="project" value="UniProtKB-KW"/>
</dbReference>
<comment type="similarity">
    <text evidence="1">Belongs to the DEFL family.</text>
</comment>
<evidence type="ECO:0000256" key="5">
    <source>
        <dbReference type="ARBA" id="ARBA00023157"/>
    </source>
</evidence>
<name>B9S210_RICCO</name>
<dbReference type="FunCoup" id="B9S210">
    <property type="interactions" value="6"/>
</dbReference>
<evidence type="ECO:0000256" key="2">
    <source>
        <dbReference type="ARBA" id="ARBA00022529"/>
    </source>
</evidence>
<accession>B9S210</accession>
<feature type="chain" id="PRO_5002891510" description="Defensin-like domain-containing protein" evidence="6">
    <location>
        <begin position="24"/>
        <end position="90"/>
    </location>
</feature>
<keyword evidence="6" id="KW-0732">Signal</keyword>
<evidence type="ECO:0000313" key="8">
    <source>
        <dbReference type="EMBL" id="EEF42353.1"/>
    </source>
</evidence>
<evidence type="ECO:0000259" key="7">
    <source>
        <dbReference type="Pfam" id="PF24552"/>
    </source>
</evidence>
<proteinExistence type="inferred from homology"/>